<keyword evidence="1" id="KW-0472">Membrane</keyword>
<evidence type="ECO:0000256" key="1">
    <source>
        <dbReference type="SAM" id="Phobius"/>
    </source>
</evidence>
<gene>
    <name evidence="2" type="ORF">GNW61_25885</name>
</gene>
<reference evidence="2 3" key="1">
    <citation type="submission" date="2019-11" db="EMBL/GenBank/DDBJ databases">
        <authorList>
            <consortium name="GenomeTrakr network: Whole genome sequencing for foodborne pathogen traceback"/>
        </authorList>
    </citation>
    <scope>NUCLEOTIDE SEQUENCE [LARGE SCALE GENOMIC DNA]</scope>
    <source>
        <strain evidence="2 3">PSU-2072</strain>
    </source>
</reference>
<dbReference type="AlphaFoldDB" id="A0A8S7UAY5"/>
<evidence type="ECO:0000313" key="3">
    <source>
        <dbReference type="Proteomes" id="UP000530628"/>
    </source>
</evidence>
<protein>
    <submittedName>
        <fullName evidence="2">PpfA</fullName>
    </submittedName>
</protein>
<feature type="non-terminal residue" evidence="2">
    <location>
        <position position="70"/>
    </location>
</feature>
<accession>A0A8S7UAY5</accession>
<dbReference type="EMBL" id="AASWOY010000128">
    <property type="protein sequence ID" value="EFH6652116.1"/>
    <property type="molecule type" value="Genomic_DNA"/>
</dbReference>
<keyword evidence="1" id="KW-0812">Transmembrane</keyword>
<evidence type="ECO:0000313" key="2">
    <source>
        <dbReference type="EMBL" id="EFH6652116.1"/>
    </source>
</evidence>
<organism evidence="2 3">
    <name type="scientific">Escherichia coli</name>
    <dbReference type="NCBI Taxonomy" id="562"/>
    <lineage>
        <taxon>Bacteria</taxon>
        <taxon>Pseudomonadati</taxon>
        <taxon>Pseudomonadota</taxon>
        <taxon>Gammaproteobacteria</taxon>
        <taxon>Enterobacterales</taxon>
        <taxon>Enterobacteriaceae</taxon>
        <taxon>Escherichia</taxon>
    </lineage>
</organism>
<sequence>MSFFSTLKTALSLKEKLAATGVLVLICALVGAGFAWERHQLKQAMEKIGSLDQAVKERDKSIMDLNQTIE</sequence>
<name>A0A8S7UAY5_ECOLX</name>
<dbReference type="Proteomes" id="UP000530628">
    <property type="component" value="Unassembled WGS sequence"/>
</dbReference>
<comment type="caution">
    <text evidence="2">The sequence shown here is derived from an EMBL/GenBank/DDBJ whole genome shotgun (WGS) entry which is preliminary data.</text>
</comment>
<feature type="transmembrane region" description="Helical" evidence="1">
    <location>
        <begin position="17"/>
        <end position="36"/>
    </location>
</feature>
<keyword evidence="1" id="KW-1133">Transmembrane helix</keyword>
<proteinExistence type="predicted"/>